<feature type="domain" description="4'-phosphopantetheinyl transferase" evidence="4">
    <location>
        <begin position="153"/>
        <end position="246"/>
    </location>
</feature>
<name>A0ABR4IYJ9_9EURO</name>
<keyword evidence="7" id="KW-1185">Reference proteome</keyword>
<evidence type="ECO:0000256" key="3">
    <source>
        <dbReference type="SAM" id="MobiDB-lite"/>
    </source>
</evidence>
<dbReference type="InterPro" id="IPR037143">
    <property type="entry name" value="4-PPantetheinyl_Trfase_dom_sf"/>
</dbReference>
<dbReference type="Gene3D" id="3.90.470.20">
    <property type="entry name" value="4'-phosphopantetheinyl transferase domain"/>
    <property type="match status" value="1"/>
</dbReference>
<proteinExistence type="predicted"/>
<gene>
    <name evidence="6" type="ORF">BDW59DRAFT_156998</name>
</gene>
<reference evidence="6 7" key="1">
    <citation type="submission" date="2024-07" db="EMBL/GenBank/DDBJ databases">
        <title>Section-level genome sequencing and comparative genomics of Aspergillus sections Usti and Cavernicolus.</title>
        <authorList>
            <consortium name="Lawrence Berkeley National Laboratory"/>
            <person name="Nybo J.L."/>
            <person name="Vesth T.C."/>
            <person name="Theobald S."/>
            <person name="Frisvad J.C."/>
            <person name="Larsen T.O."/>
            <person name="Kjaerboelling I."/>
            <person name="Rothschild-Mancinelli K."/>
            <person name="Lyhne E.K."/>
            <person name="Kogle M.E."/>
            <person name="Barry K."/>
            <person name="Clum A."/>
            <person name="Na H."/>
            <person name="Ledsgaard L."/>
            <person name="Lin J."/>
            <person name="Lipzen A."/>
            <person name="Kuo A."/>
            <person name="Riley R."/>
            <person name="Mondo S."/>
            <person name="LaButti K."/>
            <person name="Haridas S."/>
            <person name="Pangalinan J."/>
            <person name="Salamov A.A."/>
            <person name="Simmons B.A."/>
            <person name="Magnuson J.K."/>
            <person name="Chen J."/>
            <person name="Drula E."/>
            <person name="Henrissat B."/>
            <person name="Wiebenga A."/>
            <person name="Lubbers R.J."/>
            <person name="Gomes A.C."/>
            <person name="Makela M.R."/>
            <person name="Stajich J."/>
            <person name="Grigoriev I.V."/>
            <person name="Mortensen U.H."/>
            <person name="De vries R.P."/>
            <person name="Baker S.E."/>
            <person name="Andersen M.R."/>
        </authorList>
    </citation>
    <scope>NUCLEOTIDE SEQUENCE [LARGE SCALE GENOMIC DNA]</scope>
    <source>
        <strain evidence="6 7">CBS 600.67</strain>
    </source>
</reference>
<feature type="domain" description="4'-phosphopantetheinyl transferase N-terminal" evidence="5">
    <location>
        <begin position="33"/>
        <end position="139"/>
    </location>
</feature>
<feature type="region of interest" description="Disordered" evidence="3">
    <location>
        <begin position="92"/>
        <end position="115"/>
    </location>
</feature>
<dbReference type="SUPFAM" id="SSF56214">
    <property type="entry name" value="4'-phosphopantetheinyl transferase"/>
    <property type="match status" value="2"/>
</dbReference>
<evidence type="ECO:0000259" key="5">
    <source>
        <dbReference type="Pfam" id="PF22624"/>
    </source>
</evidence>
<dbReference type="Pfam" id="PF01648">
    <property type="entry name" value="ACPS"/>
    <property type="match status" value="1"/>
</dbReference>
<dbReference type="EMBL" id="JBFXLS010000005">
    <property type="protein sequence ID" value="KAL2832851.1"/>
    <property type="molecule type" value="Genomic_DNA"/>
</dbReference>
<evidence type="ECO:0000259" key="4">
    <source>
        <dbReference type="Pfam" id="PF01648"/>
    </source>
</evidence>
<dbReference type="PANTHER" id="PTHR12215">
    <property type="entry name" value="PHOSPHOPANTETHEINE TRANSFERASE"/>
    <property type="match status" value="1"/>
</dbReference>
<dbReference type="Proteomes" id="UP001610335">
    <property type="component" value="Unassembled WGS sequence"/>
</dbReference>
<keyword evidence="2" id="KW-0808">Transferase</keyword>
<dbReference type="InterPro" id="IPR055066">
    <property type="entry name" value="AASDHPPT_N"/>
</dbReference>
<evidence type="ECO:0000313" key="6">
    <source>
        <dbReference type="EMBL" id="KAL2832851.1"/>
    </source>
</evidence>
<protein>
    <recommendedName>
        <fullName evidence="1">holo-[acyl-carrier-protein] synthase</fullName>
        <ecNumber evidence="1">2.7.8.7</ecNumber>
    </recommendedName>
</protein>
<accession>A0ABR4IYJ9</accession>
<evidence type="ECO:0000256" key="2">
    <source>
        <dbReference type="ARBA" id="ARBA00022679"/>
    </source>
</evidence>
<sequence>METPASKPTPPPTLTRWYIDTRLLTSTTSTLPLLSTLQQTEQTTVQKFYHLKDKHMSLASNLLKYLFIHRICRVPWSSIVISRTPDPHRRPCFIPPLTSEKKKKKNEEGEWGEAEDAVTTTRVEFNVSHQASMVAIVGTTIPSNGNDKGAPEVGVDITCVNERRNRSGPEGGRSLASLHKYIDIFTEVFSAGEMEDMRRLHGASSTTGTSESRLVDYGYRLFYTYWALKEAYIKMTGEALLAPWLRELEFSNVVAPEAEDGGGRFGEPYRGVRTKLYNELVEDVRVEVVALEGDYLIATAARGEGVGAAALRARNGNRDGDGGDGVDPWMPFKMMDIERDIRPCAMGLCSCLS</sequence>
<dbReference type="InterPro" id="IPR050559">
    <property type="entry name" value="P-Pant_transferase_sf"/>
</dbReference>
<evidence type="ECO:0000256" key="1">
    <source>
        <dbReference type="ARBA" id="ARBA00013172"/>
    </source>
</evidence>
<dbReference type="InterPro" id="IPR008278">
    <property type="entry name" value="4-PPantetheinyl_Trfase_dom"/>
</dbReference>
<dbReference type="PANTHER" id="PTHR12215:SF10">
    <property type="entry name" value="L-AMINOADIPATE-SEMIALDEHYDE DEHYDROGENASE-PHOSPHOPANTETHEINYL TRANSFERASE"/>
    <property type="match status" value="1"/>
</dbReference>
<dbReference type="EC" id="2.7.8.7" evidence="1"/>
<dbReference type="Pfam" id="PF22624">
    <property type="entry name" value="AASDHPPT_N"/>
    <property type="match status" value="1"/>
</dbReference>
<comment type="caution">
    <text evidence="6">The sequence shown here is derived from an EMBL/GenBank/DDBJ whole genome shotgun (WGS) entry which is preliminary data.</text>
</comment>
<organism evidence="6 7">
    <name type="scientific">Aspergillus cavernicola</name>
    <dbReference type="NCBI Taxonomy" id="176166"/>
    <lineage>
        <taxon>Eukaryota</taxon>
        <taxon>Fungi</taxon>
        <taxon>Dikarya</taxon>
        <taxon>Ascomycota</taxon>
        <taxon>Pezizomycotina</taxon>
        <taxon>Eurotiomycetes</taxon>
        <taxon>Eurotiomycetidae</taxon>
        <taxon>Eurotiales</taxon>
        <taxon>Aspergillaceae</taxon>
        <taxon>Aspergillus</taxon>
        <taxon>Aspergillus subgen. Nidulantes</taxon>
    </lineage>
</organism>
<evidence type="ECO:0000313" key="7">
    <source>
        <dbReference type="Proteomes" id="UP001610335"/>
    </source>
</evidence>